<keyword evidence="2" id="KW-0647">Proteasome</keyword>
<feature type="region of interest" description="Disordered" evidence="3">
    <location>
        <begin position="205"/>
        <end position="249"/>
    </location>
</feature>
<dbReference type="EMBL" id="AP008213">
    <property type="protein sequence ID" value="BAF21844.2"/>
    <property type="molecule type" value="Genomic_DNA"/>
</dbReference>
<evidence type="ECO:0000259" key="4">
    <source>
        <dbReference type="Pfam" id="PF11566"/>
    </source>
</evidence>
<reference evidence="6" key="2">
    <citation type="journal article" date="2008" name="Nucleic Acids Res.">
        <title>The rice annotation project database (RAP-DB): 2008 update.</title>
        <authorList>
            <consortium name="The rice annotation project (RAP)"/>
        </authorList>
    </citation>
    <scope>GENOME REANNOTATION</scope>
    <source>
        <strain evidence="6">cv. Nipponbare</strain>
    </source>
</reference>
<evidence type="ECO:0000256" key="1">
    <source>
        <dbReference type="ARBA" id="ARBA00006405"/>
    </source>
</evidence>
<dbReference type="PANTHER" id="PTHR13266:SF1">
    <property type="entry name" value="PROTEASOME INHIBITOR PI31 SUBUNIT"/>
    <property type="match status" value="1"/>
</dbReference>
<organism evidence="5 6">
    <name type="scientific">Oryza sativa subsp. japonica</name>
    <name type="common">Rice</name>
    <dbReference type="NCBI Taxonomy" id="39947"/>
    <lineage>
        <taxon>Eukaryota</taxon>
        <taxon>Viridiplantae</taxon>
        <taxon>Streptophyta</taxon>
        <taxon>Embryophyta</taxon>
        <taxon>Tracheophyta</taxon>
        <taxon>Spermatophyta</taxon>
        <taxon>Magnoliopsida</taxon>
        <taxon>Liliopsida</taxon>
        <taxon>Poales</taxon>
        <taxon>Poaceae</taxon>
        <taxon>BOP clade</taxon>
        <taxon>Oryzoideae</taxon>
        <taxon>Oryzeae</taxon>
        <taxon>Oryzinae</taxon>
        <taxon>Oryza</taxon>
        <taxon>Oryza sativa</taxon>
    </lineage>
</organism>
<dbReference type="PANTHER" id="PTHR13266">
    <property type="entry name" value="PROTEASOME INHIBITOR"/>
    <property type="match status" value="1"/>
</dbReference>
<dbReference type="GO" id="GO:0000502">
    <property type="term" value="C:proteasome complex"/>
    <property type="evidence" value="ECO:0007669"/>
    <property type="project" value="UniProtKB-KW"/>
</dbReference>
<dbReference type="Proteomes" id="UP000000763">
    <property type="component" value="Chromosome 7"/>
</dbReference>
<accession>Q0D5M9</accession>
<dbReference type="FunFam" id="3.40.1000.30:FF:000004">
    <property type="entry name" value="Putative proteasome inhibitor"/>
    <property type="match status" value="1"/>
</dbReference>
<feature type="domain" description="PI31 proteasome regulator N-terminal" evidence="4">
    <location>
        <begin position="15"/>
        <end position="155"/>
    </location>
</feature>
<evidence type="ECO:0000313" key="6">
    <source>
        <dbReference type="Proteomes" id="UP000000763"/>
    </source>
</evidence>
<dbReference type="GO" id="GO:0070628">
    <property type="term" value="F:proteasome binding"/>
    <property type="evidence" value="ECO:0007669"/>
    <property type="project" value="InterPro"/>
</dbReference>
<dbReference type="KEGG" id="dosa:Os07g0548900"/>
<evidence type="ECO:0000313" key="5">
    <source>
        <dbReference type="EMBL" id="BAF21844.2"/>
    </source>
</evidence>
<dbReference type="Pfam" id="PF11566">
    <property type="entry name" value="PI31_Prot_N"/>
    <property type="match status" value="1"/>
</dbReference>
<dbReference type="InterPro" id="IPR045128">
    <property type="entry name" value="PI31-like"/>
</dbReference>
<dbReference type="GO" id="GO:0043161">
    <property type="term" value="P:proteasome-mediated ubiquitin-dependent protein catabolic process"/>
    <property type="evidence" value="ECO:0007669"/>
    <property type="project" value="InterPro"/>
</dbReference>
<comment type="similarity">
    <text evidence="1">Belongs to the proteasome inhibitor PI31 family.</text>
</comment>
<evidence type="ECO:0000256" key="2">
    <source>
        <dbReference type="ARBA" id="ARBA00022942"/>
    </source>
</evidence>
<evidence type="ECO:0000256" key="3">
    <source>
        <dbReference type="SAM" id="MobiDB-lite"/>
    </source>
</evidence>
<dbReference type="InterPro" id="IPR021625">
    <property type="entry name" value="PI31_Prot_N"/>
</dbReference>
<name>Q0D5M9_ORYSJ</name>
<reference evidence="5 6" key="1">
    <citation type="journal article" date="2005" name="Nature">
        <title>The map-based sequence of the rice genome.</title>
        <authorList>
            <consortium name="International rice genome sequencing project (IRGSP)"/>
            <person name="Matsumoto T."/>
            <person name="Wu J."/>
            <person name="Kanamori H."/>
            <person name="Katayose Y."/>
            <person name="Fujisawa M."/>
            <person name="Namiki N."/>
            <person name="Mizuno H."/>
            <person name="Yamamoto K."/>
            <person name="Antonio B.A."/>
            <person name="Baba T."/>
            <person name="Sakata K."/>
            <person name="Nagamura Y."/>
            <person name="Aoki H."/>
            <person name="Arikawa K."/>
            <person name="Arita K."/>
            <person name="Bito T."/>
            <person name="Chiden Y."/>
            <person name="Fujitsuka N."/>
            <person name="Fukunaka R."/>
            <person name="Hamada M."/>
            <person name="Harada C."/>
            <person name="Hayashi A."/>
            <person name="Hijishita S."/>
            <person name="Honda M."/>
            <person name="Hosokawa S."/>
            <person name="Ichikawa Y."/>
            <person name="Idonuma A."/>
            <person name="Iijima M."/>
            <person name="Ikeda M."/>
            <person name="Ikeno M."/>
            <person name="Ito K."/>
            <person name="Ito S."/>
            <person name="Ito T."/>
            <person name="Ito Y."/>
            <person name="Ito Y."/>
            <person name="Iwabuchi A."/>
            <person name="Kamiya K."/>
            <person name="Karasawa W."/>
            <person name="Kurita K."/>
            <person name="Katagiri S."/>
            <person name="Kikuta A."/>
            <person name="Kobayashi H."/>
            <person name="Kobayashi N."/>
            <person name="Machita K."/>
            <person name="Maehara T."/>
            <person name="Masukawa M."/>
            <person name="Mizubayashi T."/>
            <person name="Mukai Y."/>
            <person name="Nagasaki H."/>
            <person name="Nagata Y."/>
            <person name="Naito S."/>
            <person name="Nakashima M."/>
            <person name="Nakama Y."/>
            <person name="Nakamichi Y."/>
            <person name="Nakamura M."/>
            <person name="Meguro A."/>
            <person name="Negishi M."/>
            <person name="Ohta I."/>
            <person name="Ohta T."/>
            <person name="Okamoto M."/>
            <person name="Ono N."/>
            <person name="Saji S."/>
            <person name="Sakaguchi M."/>
            <person name="Sakai K."/>
            <person name="Shibata M."/>
            <person name="Shimokawa T."/>
            <person name="Song J."/>
            <person name="Takazaki Y."/>
            <person name="Terasawa K."/>
            <person name="Tsugane M."/>
            <person name="Tsuji K."/>
            <person name="Ueda S."/>
            <person name="Waki K."/>
            <person name="Yamagata H."/>
            <person name="Yamamoto M."/>
            <person name="Yamamoto S."/>
            <person name="Yamane H."/>
            <person name="Yoshiki S."/>
            <person name="Yoshihara R."/>
            <person name="Yukawa K."/>
            <person name="Zhong H."/>
            <person name="Yano M."/>
            <person name="Yuan Q."/>
            <person name="Ouyang S."/>
            <person name="Liu J."/>
            <person name="Jones K.M."/>
            <person name="Gansberger K."/>
            <person name="Moffat K."/>
            <person name="Hill J."/>
            <person name="Bera J."/>
            <person name="Fadrosh D."/>
            <person name="Jin S."/>
            <person name="Johri S."/>
            <person name="Kim M."/>
            <person name="Overton L."/>
            <person name="Reardon M."/>
            <person name="Tsitrin T."/>
            <person name="Vuong H."/>
            <person name="Weaver B."/>
            <person name="Ciecko A."/>
            <person name="Tallon L."/>
            <person name="Jackson J."/>
            <person name="Pai G."/>
            <person name="Aken S.V."/>
            <person name="Utterback T."/>
            <person name="Reidmuller S."/>
            <person name="Feldblyum T."/>
            <person name="Hsiao J."/>
            <person name="Zismann V."/>
            <person name="Iobst S."/>
            <person name="de Vazeille A.R."/>
            <person name="Buell C.R."/>
            <person name="Ying K."/>
            <person name="Li Y."/>
            <person name="Lu T."/>
            <person name="Huang Y."/>
            <person name="Zhao Q."/>
            <person name="Feng Q."/>
            <person name="Zhang L."/>
            <person name="Zhu J."/>
            <person name="Weng Q."/>
            <person name="Mu J."/>
            <person name="Lu Y."/>
            <person name="Fan D."/>
            <person name="Liu Y."/>
            <person name="Guan J."/>
            <person name="Zhang Y."/>
            <person name="Yu S."/>
            <person name="Liu X."/>
            <person name="Zhang Y."/>
            <person name="Hong G."/>
            <person name="Han B."/>
            <person name="Choisne N."/>
            <person name="Demange N."/>
            <person name="Orjeda G."/>
            <person name="Samain S."/>
            <person name="Cattolico L."/>
            <person name="Pelletier E."/>
            <person name="Couloux A."/>
            <person name="Segurens B."/>
            <person name="Wincker P."/>
            <person name="D'Hont A."/>
            <person name="Scarpelli C."/>
            <person name="Weissenbach J."/>
            <person name="Salanoubat M."/>
            <person name="Quetier F."/>
            <person name="Yu Y."/>
            <person name="Kim H.R."/>
            <person name="Rambo T."/>
            <person name="Currie J."/>
            <person name="Collura K."/>
            <person name="Luo M."/>
            <person name="Yang T."/>
            <person name="Ammiraju J.S.S."/>
            <person name="Engler F."/>
            <person name="Soderlund C."/>
            <person name="Wing R.A."/>
            <person name="Palmer L.E."/>
            <person name="de la Bastide M."/>
            <person name="Spiegel L."/>
            <person name="Nascimento L."/>
            <person name="Zutavern T."/>
            <person name="O'Shaughnessy A."/>
            <person name="Dike S."/>
            <person name="Dedhia N."/>
            <person name="Preston R."/>
            <person name="Balija V."/>
            <person name="McCombie W.R."/>
            <person name="Chow T."/>
            <person name="Chen H."/>
            <person name="Chung M."/>
            <person name="Chen C."/>
            <person name="Shaw J."/>
            <person name="Wu H."/>
            <person name="Hsiao K."/>
            <person name="Chao Y."/>
            <person name="Chu M."/>
            <person name="Cheng C."/>
            <person name="Hour A."/>
            <person name="Lee P."/>
            <person name="Lin S."/>
            <person name="Lin Y."/>
            <person name="Liou J."/>
            <person name="Liu S."/>
            <person name="Hsing Y."/>
            <person name="Raghuvanshi S."/>
            <person name="Mohanty A."/>
            <person name="Bharti A.K."/>
            <person name="Gaur A."/>
            <person name="Gupta V."/>
            <person name="Kumar D."/>
            <person name="Ravi V."/>
            <person name="Vij S."/>
            <person name="Kapur A."/>
            <person name="Khurana P."/>
            <person name="Khurana P."/>
            <person name="Khurana J.P."/>
            <person name="Tyagi A.K."/>
            <person name="Gaikwad K."/>
            <person name="Singh A."/>
            <person name="Dalal V."/>
            <person name="Srivastava S."/>
            <person name="Dixit A."/>
            <person name="Pal A.K."/>
            <person name="Ghazi I.A."/>
            <person name="Yadav M."/>
            <person name="Pandit A."/>
            <person name="Bhargava A."/>
            <person name="Sureshbabu K."/>
            <person name="Batra K."/>
            <person name="Sharma T.R."/>
            <person name="Mohapatra T."/>
            <person name="Singh N.K."/>
            <person name="Messing J."/>
            <person name="Nelson A.B."/>
            <person name="Fuks G."/>
            <person name="Kavchok S."/>
            <person name="Keizer G."/>
            <person name="Linton E."/>
            <person name="Llaca V."/>
            <person name="Song R."/>
            <person name="Tanyolac B."/>
            <person name="Young S."/>
            <person name="Ho-Il K."/>
            <person name="Hahn J.H."/>
            <person name="Sangsakoo G."/>
            <person name="Vanavichit A."/>
            <person name="de Mattos Luiz.A.T."/>
            <person name="Zimmer P.D."/>
            <person name="Malone G."/>
            <person name="Dellagostin O."/>
            <person name="de Oliveira A.C."/>
            <person name="Bevan M."/>
            <person name="Bancroft I."/>
            <person name="Minx P."/>
            <person name="Cordum H."/>
            <person name="Wilson R."/>
            <person name="Cheng Z."/>
            <person name="Jin W."/>
            <person name="Jiang J."/>
            <person name="Leong S.A."/>
            <person name="Iwama H."/>
            <person name="Gojobori T."/>
            <person name="Itoh T."/>
            <person name="Niimura Y."/>
            <person name="Fujii Y."/>
            <person name="Habara T."/>
            <person name="Sakai H."/>
            <person name="Sato Y."/>
            <person name="Wilson G."/>
            <person name="Kumar K."/>
            <person name="McCouch S."/>
            <person name="Juretic N."/>
            <person name="Hoen D."/>
            <person name="Wright S."/>
            <person name="Bruskiewich R."/>
            <person name="Bureau T."/>
            <person name="Miyao A."/>
            <person name="Hirochika H."/>
            <person name="Nishikawa T."/>
            <person name="Kadowaki K."/>
            <person name="Sugiura M."/>
            <person name="Burr B."/>
            <person name="Sasaki T."/>
        </authorList>
    </citation>
    <scope>NUCLEOTIDE SEQUENCE [LARGE SCALE GENOMIC DNA]</scope>
    <source>
        <strain evidence="6">cv. Nipponbare</strain>
    </source>
</reference>
<protein>
    <submittedName>
        <fullName evidence="5">Os07g0548900 protein</fullName>
    </submittedName>
</protein>
<dbReference type="GO" id="GO:0004866">
    <property type="term" value="F:endopeptidase inhibitor activity"/>
    <property type="evidence" value="ECO:0007669"/>
    <property type="project" value="InterPro"/>
</dbReference>
<gene>
    <name evidence="5" type="ordered locus">Os07g0548900</name>
</gene>
<sequence>MVTDAAAMAVVKAARPAFRGAHDGVAFAANAAFLAAGYSLCAVGPAALTDPPPSGEEEVGIDGWNSMDNCYAFLYIKEERGKKKRVLVKCLVIGDVLAIDVLDLESQNKGPYNIQINVKDFFSEEQPKNYGNMYKNFAGLIETMNSNALSKLDEKDAGAAKNPEVETSSSIHSLVYPPIAPLGHDDAFPGPGAGFYPHRSVPPGGRYDPIGPPDVPGFEPSRFVRRPRPPAGTTHPDLEFFQPGPHGPF</sequence>
<dbReference type="Gene3D" id="3.40.1000.30">
    <property type="match status" value="1"/>
</dbReference>
<proteinExistence type="inferred from homology"/>
<dbReference type="AlphaFoldDB" id="Q0D5M9"/>